<name>A0A0H5BQU5_9EUKA</name>
<organism evidence="3">
    <name type="scientific">Lotharella vacuolata</name>
    <dbReference type="NCBI Taxonomy" id="74820"/>
    <lineage>
        <taxon>Eukaryota</taxon>
        <taxon>Sar</taxon>
        <taxon>Rhizaria</taxon>
        <taxon>Cercozoa</taxon>
        <taxon>Chlorarachniophyceae</taxon>
        <taxon>Lotharella</taxon>
    </lineage>
</organism>
<evidence type="ECO:0000256" key="1">
    <source>
        <dbReference type="ARBA" id="ARBA00022884"/>
    </source>
</evidence>
<protein>
    <submittedName>
        <fullName evidence="3">RNA-binding protein</fullName>
    </submittedName>
</protein>
<keyword evidence="2" id="KW-1133">Transmembrane helix</keyword>
<geneLocation type="nucleomorph" evidence="3"/>
<proteinExistence type="predicted"/>
<dbReference type="AlphaFoldDB" id="A0A0H5BQU5"/>
<dbReference type="EMBL" id="AB996600">
    <property type="protein sequence ID" value="BAS01559.1"/>
    <property type="molecule type" value="Genomic_DNA"/>
</dbReference>
<evidence type="ECO:0000313" key="3">
    <source>
        <dbReference type="EMBL" id="BAS01559.1"/>
    </source>
</evidence>
<keyword evidence="1" id="KW-0694">RNA-binding</keyword>
<feature type="transmembrane region" description="Helical" evidence="2">
    <location>
        <begin position="12"/>
        <end position="30"/>
    </location>
</feature>
<dbReference type="GO" id="GO:0005634">
    <property type="term" value="C:nucleus"/>
    <property type="evidence" value="ECO:0007669"/>
    <property type="project" value="TreeGrafter"/>
</dbReference>
<dbReference type="PANTHER" id="PTHR12826">
    <property type="entry name" value="RIBONUCLEASE Y"/>
    <property type="match status" value="1"/>
</dbReference>
<gene>
    <name evidence="3" type="primary">pno1</name>
</gene>
<keyword evidence="2" id="KW-0472">Membrane</keyword>
<keyword evidence="3" id="KW-0542">Nucleomorph</keyword>
<sequence length="204" mass="24686">MIFIICLEENTFPFAINIKITYIFIYYYLIKDILICYIMKKNYFINIHLNPHEINSLFQKWKIFKFFTEKLFKIKIFMNIKCRKIEFKFSYKIISLNWLMIKKYTEAVIIGFPVKEASLLLLYDNLYIKSIELKNVYKNKKKIWHIISLLIGKVYQVYIKKGIIKKNIQTHANVKIILKNTQIHLMGTINNIKKSESVFYIENR</sequence>
<accession>A0A0H5BQU5</accession>
<keyword evidence="2" id="KW-0812">Transmembrane</keyword>
<reference evidence="3" key="1">
    <citation type="journal article" date="2015" name="Genome Biol. Evol.">
        <title>Nucleomorph Genome Sequences of Two Chlorarachniophytes, Amorphochlora amoebiformis and Lotharella vacuolata.</title>
        <authorList>
            <person name="Suzuki S."/>
            <person name="Shirato S."/>
            <person name="Hirakawa Y."/>
            <person name="Ishida K."/>
        </authorList>
    </citation>
    <scope>NUCLEOTIDE SEQUENCE</scope>
    <source>
        <strain evidence="3">CCMP240</strain>
    </source>
</reference>
<dbReference type="PANTHER" id="PTHR12826:SF13">
    <property type="entry name" value="RNA-BINDING PROTEIN PNO1"/>
    <property type="match status" value="1"/>
</dbReference>
<dbReference type="GO" id="GO:0003723">
    <property type="term" value="F:RNA binding"/>
    <property type="evidence" value="ECO:0007669"/>
    <property type="project" value="UniProtKB-KW"/>
</dbReference>
<evidence type="ECO:0000256" key="2">
    <source>
        <dbReference type="SAM" id="Phobius"/>
    </source>
</evidence>